<dbReference type="AlphaFoldDB" id="A0A1X1VXX4"/>
<dbReference type="RefSeq" id="WP_036415507.1">
    <property type="nucleotide sequence ID" value="NZ_LQOX01000055.1"/>
</dbReference>
<dbReference type="Gene3D" id="3.40.50.2000">
    <property type="entry name" value="Glycogen Phosphorylase B"/>
    <property type="match status" value="2"/>
</dbReference>
<keyword evidence="3" id="KW-0808">Transferase</keyword>
<protein>
    <submittedName>
        <fullName evidence="3">Glycosyl transferase family 1</fullName>
    </submittedName>
</protein>
<dbReference type="InterPro" id="IPR050426">
    <property type="entry name" value="Glycosyltransferase_28"/>
</dbReference>
<name>A0A1X1VXX4_MYCGS</name>
<dbReference type="InterPro" id="IPR004276">
    <property type="entry name" value="GlycoTrans_28_N"/>
</dbReference>
<dbReference type="Pfam" id="PF03033">
    <property type="entry name" value="Glyco_transf_28"/>
    <property type="match status" value="1"/>
</dbReference>
<dbReference type="STRING" id="1777.AWC07_23965"/>
<dbReference type="Pfam" id="PF06722">
    <property type="entry name" value="EryCIII-like_C"/>
    <property type="match status" value="1"/>
</dbReference>
<dbReference type="InterPro" id="IPR010610">
    <property type="entry name" value="EryCIII-like_C"/>
</dbReference>
<proteinExistence type="predicted"/>
<evidence type="ECO:0000259" key="1">
    <source>
        <dbReference type="Pfam" id="PF03033"/>
    </source>
</evidence>
<keyword evidence="4" id="KW-1185">Reference proteome</keyword>
<accession>A0A1X1VXX4</accession>
<organism evidence="3 4">
    <name type="scientific">Mycobacterium gastri</name>
    <dbReference type="NCBI Taxonomy" id="1777"/>
    <lineage>
        <taxon>Bacteria</taxon>
        <taxon>Bacillati</taxon>
        <taxon>Actinomycetota</taxon>
        <taxon>Actinomycetes</taxon>
        <taxon>Mycobacteriales</taxon>
        <taxon>Mycobacteriaceae</taxon>
        <taxon>Mycobacterium</taxon>
    </lineage>
</organism>
<reference evidence="3 4" key="1">
    <citation type="submission" date="2016-01" db="EMBL/GenBank/DDBJ databases">
        <title>The new phylogeny of the genus Mycobacterium.</title>
        <authorList>
            <person name="Tarcisio F."/>
            <person name="Conor M."/>
            <person name="Antonella G."/>
            <person name="Elisabetta G."/>
            <person name="Giulia F.S."/>
            <person name="Sara T."/>
            <person name="Anna F."/>
            <person name="Clotilde B."/>
            <person name="Roberto B."/>
            <person name="Veronica D.S."/>
            <person name="Fabio R."/>
            <person name="Monica P."/>
            <person name="Olivier J."/>
            <person name="Enrico T."/>
            <person name="Nicola S."/>
        </authorList>
    </citation>
    <scope>NUCLEOTIDE SEQUENCE [LARGE SCALE GENOMIC DNA]</scope>
    <source>
        <strain evidence="3 4">DSM 43505</strain>
    </source>
</reference>
<comment type="caution">
    <text evidence="3">The sequence shown here is derived from an EMBL/GenBank/DDBJ whole genome shotgun (WGS) entry which is preliminary data.</text>
</comment>
<evidence type="ECO:0000313" key="3">
    <source>
        <dbReference type="EMBL" id="ORV74685.1"/>
    </source>
</evidence>
<feature type="domain" description="Glycosyltransferase family 28 N-terminal" evidence="1">
    <location>
        <begin position="3"/>
        <end position="87"/>
    </location>
</feature>
<dbReference type="PANTHER" id="PTHR48050:SF13">
    <property type="entry name" value="STEROL 3-BETA-GLUCOSYLTRANSFERASE UGT80A2"/>
    <property type="match status" value="1"/>
</dbReference>
<dbReference type="InterPro" id="IPR002213">
    <property type="entry name" value="UDP_glucos_trans"/>
</dbReference>
<dbReference type="PANTHER" id="PTHR48050">
    <property type="entry name" value="STEROL 3-BETA-GLUCOSYLTRANSFERASE"/>
    <property type="match status" value="1"/>
</dbReference>
<dbReference type="EMBL" id="LQOX01000055">
    <property type="protein sequence ID" value="ORV74685.1"/>
    <property type="molecule type" value="Genomic_DNA"/>
</dbReference>
<dbReference type="GO" id="GO:0008194">
    <property type="term" value="F:UDP-glycosyltransferase activity"/>
    <property type="evidence" value="ECO:0007669"/>
    <property type="project" value="InterPro"/>
</dbReference>
<dbReference type="CDD" id="cd03784">
    <property type="entry name" value="GT1_Gtf-like"/>
    <property type="match status" value="1"/>
</dbReference>
<dbReference type="GO" id="GO:0005975">
    <property type="term" value="P:carbohydrate metabolic process"/>
    <property type="evidence" value="ECO:0007669"/>
    <property type="project" value="InterPro"/>
</dbReference>
<feature type="domain" description="Erythromycin biosynthesis protein CIII-like C-terminal" evidence="2">
    <location>
        <begin position="292"/>
        <end position="399"/>
    </location>
</feature>
<dbReference type="Proteomes" id="UP000193738">
    <property type="component" value="Unassembled WGS sequence"/>
</dbReference>
<sequence>MRFVLAMWGTRGDVEPCAAIGRELLRRGHDVRMAVAPEFVGFAESAGLATVNYGPDPRRWLDAHRDFWRNLFGNFWRIPDLRRLWREAAESGTWCWGDMSTTLRSLADGADLLLTGMAYQEVALNVAEYYDTPLATLHFAPVRANGQLQPLLPAPLARAALTVGEWLVWPMRKKAEEVQRRELGLPKATSPAFRRITERGSLEIQAYDEMCFPGLAAEWAKWNDQRPFVGALTMELPTDADEEVVSWIAAGTPPIYFGFGSIPVESPADTLAMICAACAQLGERALVCSGGTDFSDLPHSEHVKVVGAMNHAGIFPACRAVVHHGGAGTTAAGLRAGVRMLILWRGFDQPHWAAVVKRLKVGTGRRFSSASRESLVADLGTILAPQYLVRAREVATRMTTPAASVAAAADALENFARLRRVGKNGRRSGGWVSA</sequence>
<dbReference type="GO" id="GO:0016758">
    <property type="term" value="F:hexosyltransferase activity"/>
    <property type="evidence" value="ECO:0007669"/>
    <property type="project" value="InterPro"/>
</dbReference>
<dbReference type="GO" id="GO:0033072">
    <property type="term" value="P:vancomycin biosynthetic process"/>
    <property type="evidence" value="ECO:0007669"/>
    <property type="project" value="UniProtKB-ARBA"/>
</dbReference>
<dbReference type="FunFam" id="3.40.50.2000:FF:000009">
    <property type="entry name" value="Sterol 3-beta-glucosyltransferase UGT80A2"/>
    <property type="match status" value="1"/>
</dbReference>
<gene>
    <name evidence="3" type="ORF">AWC07_23965</name>
</gene>
<dbReference type="SUPFAM" id="SSF53756">
    <property type="entry name" value="UDP-Glycosyltransferase/glycogen phosphorylase"/>
    <property type="match status" value="1"/>
</dbReference>
<evidence type="ECO:0000313" key="4">
    <source>
        <dbReference type="Proteomes" id="UP000193738"/>
    </source>
</evidence>
<evidence type="ECO:0000259" key="2">
    <source>
        <dbReference type="Pfam" id="PF06722"/>
    </source>
</evidence>